<evidence type="ECO:0000313" key="2">
    <source>
        <dbReference type="Proteomes" id="UP001140234"/>
    </source>
</evidence>
<accession>A0ACC1JMM1</accession>
<feature type="non-terminal residue" evidence="1">
    <location>
        <position position="102"/>
    </location>
</feature>
<dbReference type="EMBL" id="JANBUJ010002667">
    <property type="protein sequence ID" value="KAJ2763669.1"/>
    <property type="molecule type" value="Genomic_DNA"/>
</dbReference>
<protein>
    <submittedName>
        <fullName evidence="1">Uncharacterized protein</fullName>
    </submittedName>
</protein>
<gene>
    <name evidence="1" type="ORF">IWQ57_005491</name>
</gene>
<reference evidence="1" key="1">
    <citation type="submission" date="2022-07" db="EMBL/GenBank/DDBJ databases">
        <title>Phylogenomic reconstructions and comparative analyses of Kickxellomycotina fungi.</title>
        <authorList>
            <person name="Reynolds N.K."/>
            <person name="Stajich J.E."/>
            <person name="Barry K."/>
            <person name="Grigoriev I.V."/>
            <person name="Crous P."/>
            <person name="Smith M.E."/>
        </authorList>
    </citation>
    <scope>NUCLEOTIDE SEQUENCE</scope>
    <source>
        <strain evidence="1">CBS 109366</strain>
    </source>
</reference>
<feature type="non-terminal residue" evidence="1">
    <location>
        <position position="1"/>
    </location>
</feature>
<dbReference type="Proteomes" id="UP001140234">
    <property type="component" value="Unassembled WGS sequence"/>
</dbReference>
<name>A0ACC1JMM1_9FUNG</name>
<organism evidence="1 2">
    <name type="scientific">Coemansia nantahalensis</name>
    <dbReference type="NCBI Taxonomy" id="2789366"/>
    <lineage>
        <taxon>Eukaryota</taxon>
        <taxon>Fungi</taxon>
        <taxon>Fungi incertae sedis</taxon>
        <taxon>Zoopagomycota</taxon>
        <taxon>Kickxellomycotina</taxon>
        <taxon>Kickxellomycetes</taxon>
        <taxon>Kickxellales</taxon>
        <taxon>Kickxellaceae</taxon>
        <taxon>Coemansia</taxon>
    </lineage>
</organism>
<comment type="caution">
    <text evidence="1">The sequence shown here is derived from an EMBL/GenBank/DDBJ whole genome shotgun (WGS) entry which is preliminary data.</text>
</comment>
<sequence length="102" mass="11613">STIHFESNILAKFISDAQYEGLRDLAEALHECLFFNKRVSRLCRGSYVNEEALNELRDGEWSLDKFLDVSVGIDVSVDPLATDPFARRAKFVDKIVDDLMDT</sequence>
<evidence type="ECO:0000313" key="1">
    <source>
        <dbReference type="EMBL" id="KAJ2763669.1"/>
    </source>
</evidence>
<keyword evidence="2" id="KW-1185">Reference proteome</keyword>
<proteinExistence type="predicted"/>